<accession>A0ABP9GEU7</accession>
<dbReference type="InterPro" id="IPR042544">
    <property type="entry name" value="AdoMet_synthase_3"/>
</dbReference>
<comment type="caution">
    <text evidence="1">The sequence shown here is derived from an EMBL/GenBank/DDBJ whole genome shotgun (WGS) entry which is preliminary data.</text>
</comment>
<protein>
    <submittedName>
        <fullName evidence="1">Uncharacterized protein</fullName>
    </submittedName>
</protein>
<keyword evidence="2" id="KW-1185">Reference proteome</keyword>
<reference evidence="2" key="1">
    <citation type="journal article" date="2019" name="Int. J. Syst. Evol. Microbiol.">
        <title>The Global Catalogue of Microorganisms (GCM) 10K type strain sequencing project: providing services to taxonomists for standard genome sequencing and annotation.</title>
        <authorList>
            <consortium name="The Broad Institute Genomics Platform"/>
            <consortium name="The Broad Institute Genome Sequencing Center for Infectious Disease"/>
            <person name="Wu L."/>
            <person name="Ma J."/>
        </authorList>
    </citation>
    <scope>NUCLEOTIDE SEQUENCE [LARGE SCALE GENOMIC DNA]</scope>
    <source>
        <strain evidence="2">JCM 18123</strain>
    </source>
</reference>
<proteinExistence type="predicted"/>
<dbReference type="Proteomes" id="UP001499993">
    <property type="component" value="Unassembled WGS sequence"/>
</dbReference>
<gene>
    <name evidence="1" type="ORF">GCM10023224_16200</name>
</gene>
<evidence type="ECO:0000313" key="2">
    <source>
        <dbReference type="Proteomes" id="UP001499993"/>
    </source>
</evidence>
<evidence type="ECO:0000313" key="1">
    <source>
        <dbReference type="EMBL" id="GAA4936143.1"/>
    </source>
</evidence>
<dbReference type="PANTHER" id="PTHR36697:SF1">
    <property type="entry name" value="S-ADENOSYLMETHIONINE SYNTHASE"/>
    <property type="match status" value="1"/>
</dbReference>
<dbReference type="Pfam" id="PF01941">
    <property type="entry name" value="AdoMet_Synthase"/>
    <property type="match status" value="1"/>
</dbReference>
<name>A0ABP9GEU7_9ACTN</name>
<dbReference type="Gene3D" id="3.30.300.280">
    <property type="entry name" value="S-adenosylmethionine synthetase, C-terminal domain"/>
    <property type="match status" value="1"/>
</dbReference>
<organism evidence="1 2">
    <name type="scientific">Streptomonospora halophila</name>
    <dbReference type="NCBI Taxonomy" id="427369"/>
    <lineage>
        <taxon>Bacteria</taxon>
        <taxon>Bacillati</taxon>
        <taxon>Actinomycetota</taxon>
        <taxon>Actinomycetes</taxon>
        <taxon>Streptosporangiales</taxon>
        <taxon>Nocardiopsidaceae</taxon>
        <taxon>Streptomonospora</taxon>
    </lineage>
</organism>
<dbReference type="PANTHER" id="PTHR36697">
    <property type="entry name" value="S-ADENOSYLMETHIONINE SYNTHASE"/>
    <property type="match status" value="1"/>
</dbReference>
<sequence length="257" mass="27526">MSYTDGLRANDTVFCSAYAPATALQRLAISLENFATGPELGADLPTGRDVKVMLVRTGACVNITVCLPVHPERVSSLAEYSRVVSEARQRIEAHSSARAAESATGWRLQIAVNTKDQEGGAYLAPWGTSLGKGDCGLVGRGNRASGIIAADRGSSGEAIAGKNPLHHAGKLYTLAAERIAHRIGLPNHTVLVARNGDRLDTPSFVGVRIREKGGSAQQRRISDVVDEEMSTLSRLSKWLLTTPVLDRFRTPDLLLEA</sequence>
<dbReference type="InterPro" id="IPR027790">
    <property type="entry name" value="AdoMet_synthase_2_family"/>
</dbReference>
<dbReference type="EMBL" id="BAABIK010000006">
    <property type="protein sequence ID" value="GAA4936143.1"/>
    <property type="molecule type" value="Genomic_DNA"/>
</dbReference>